<evidence type="ECO:0000256" key="2">
    <source>
        <dbReference type="ARBA" id="ARBA00022801"/>
    </source>
</evidence>
<dbReference type="InterPro" id="IPR001650">
    <property type="entry name" value="Helicase_C-like"/>
</dbReference>
<dbReference type="PANTHER" id="PTHR45766:SF6">
    <property type="entry name" value="SWI_SNF-RELATED MATRIX-ASSOCIATED ACTIN-DEPENDENT REGULATOR OF CHROMATIN SUBFAMILY A-LIKE PROTEIN 1"/>
    <property type="match status" value="1"/>
</dbReference>
<dbReference type="KEGG" id="hhy:Halhy_2795"/>
<name>F4L304_HALH1</name>
<evidence type="ECO:0000259" key="6">
    <source>
        <dbReference type="PROSITE" id="PS51194"/>
    </source>
</evidence>
<dbReference type="InterPro" id="IPR049730">
    <property type="entry name" value="SNF2/RAD54-like_C"/>
</dbReference>
<keyword evidence="8" id="KW-1185">Reference proteome</keyword>
<dbReference type="Pfam" id="PF00271">
    <property type="entry name" value="Helicase_C"/>
    <property type="match status" value="1"/>
</dbReference>
<dbReference type="RefSeq" id="WP_013765211.1">
    <property type="nucleotide sequence ID" value="NC_015510.1"/>
</dbReference>
<accession>F4L304</accession>
<reference evidence="7 8" key="1">
    <citation type="journal article" date="2011" name="Stand. Genomic Sci.">
        <title>Complete genome sequence of Haliscomenobacter hydrossis type strain (O).</title>
        <authorList>
            <consortium name="US DOE Joint Genome Institute (JGI-PGF)"/>
            <person name="Daligault H."/>
            <person name="Lapidus A."/>
            <person name="Zeytun A."/>
            <person name="Nolan M."/>
            <person name="Lucas S."/>
            <person name="Del Rio T.G."/>
            <person name="Tice H."/>
            <person name="Cheng J.F."/>
            <person name="Tapia R."/>
            <person name="Han C."/>
            <person name="Goodwin L."/>
            <person name="Pitluck S."/>
            <person name="Liolios K."/>
            <person name="Pagani I."/>
            <person name="Ivanova N."/>
            <person name="Huntemann M."/>
            <person name="Mavromatis K."/>
            <person name="Mikhailova N."/>
            <person name="Pati A."/>
            <person name="Chen A."/>
            <person name="Palaniappan K."/>
            <person name="Land M."/>
            <person name="Hauser L."/>
            <person name="Brambilla E.M."/>
            <person name="Rohde M."/>
            <person name="Verbarg S."/>
            <person name="Goker M."/>
            <person name="Bristow J."/>
            <person name="Eisen J.A."/>
            <person name="Markowitz V."/>
            <person name="Hugenholtz P."/>
            <person name="Kyrpides N.C."/>
            <person name="Klenk H.P."/>
            <person name="Woyke T."/>
        </authorList>
    </citation>
    <scope>NUCLEOTIDE SEQUENCE [LARGE SCALE GENOMIC DNA]</scope>
    <source>
        <strain evidence="8">ATCC 27775 / DSM 1100 / LMG 10767 / O</strain>
    </source>
</reference>
<evidence type="ECO:0000313" key="8">
    <source>
        <dbReference type="Proteomes" id="UP000008461"/>
    </source>
</evidence>
<dbReference type="PROSITE" id="PS51192">
    <property type="entry name" value="HELICASE_ATP_BIND_1"/>
    <property type="match status" value="1"/>
</dbReference>
<dbReference type="PROSITE" id="PS51194">
    <property type="entry name" value="HELICASE_CTER"/>
    <property type="match status" value="1"/>
</dbReference>
<dbReference type="CDD" id="cd18011">
    <property type="entry name" value="DEXDc_RapA"/>
    <property type="match status" value="1"/>
</dbReference>
<dbReference type="GO" id="GO:0016787">
    <property type="term" value="F:hydrolase activity"/>
    <property type="evidence" value="ECO:0007669"/>
    <property type="project" value="UniProtKB-KW"/>
</dbReference>
<keyword evidence="3 7" id="KW-0347">Helicase</keyword>
<dbReference type="GO" id="GO:0005524">
    <property type="term" value="F:ATP binding"/>
    <property type="evidence" value="ECO:0007669"/>
    <property type="project" value="UniProtKB-KW"/>
</dbReference>
<dbReference type="PANTHER" id="PTHR45766">
    <property type="entry name" value="DNA ANNEALING HELICASE AND ENDONUCLEASE ZRANB3 FAMILY MEMBER"/>
    <property type="match status" value="1"/>
</dbReference>
<dbReference type="InterPro" id="IPR038718">
    <property type="entry name" value="SNF2-like_sf"/>
</dbReference>
<dbReference type="InterPro" id="IPR000330">
    <property type="entry name" value="SNF2_N"/>
</dbReference>
<gene>
    <name evidence="7" type="ordered locus">Halhy_2795</name>
</gene>
<dbReference type="eggNOG" id="COG0553">
    <property type="taxonomic scope" value="Bacteria"/>
</dbReference>
<dbReference type="GO" id="GO:0004386">
    <property type="term" value="F:helicase activity"/>
    <property type="evidence" value="ECO:0007669"/>
    <property type="project" value="UniProtKB-KW"/>
</dbReference>
<evidence type="ECO:0000313" key="7">
    <source>
        <dbReference type="EMBL" id="AEE50663.1"/>
    </source>
</evidence>
<dbReference type="SMART" id="SM00490">
    <property type="entry name" value="HELICc"/>
    <property type="match status" value="1"/>
</dbReference>
<dbReference type="InterPro" id="IPR014001">
    <property type="entry name" value="Helicase_ATP-bd"/>
</dbReference>
<dbReference type="EMBL" id="CP002691">
    <property type="protein sequence ID" value="AEE50663.1"/>
    <property type="molecule type" value="Genomic_DNA"/>
</dbReference>
<dbReference type="STRING" id="760192.Halhy_2795"/>
<dbReference type="OrthoDB" id="9814088at2"/>
<keyword evidence="1" id="KW-0547">Nucleotide-binding</keyword>
<dbReference type="Gene3D" id="3.40.50.10810">
    <property type="entry name" value="Tandem AAA-ATPase domain"/>
    <property type="match status" value="1"/>
</dbReference>
<dbReference type="Pfam" id="PF00176">
    <property type="entry name" value="SNF2-rel_dom"/>
    <property type="match status" value="1"/>
</dbReference>
<protein>
    <submittedName>
        <fullName evidence="7">Helicase domain-containing protein</fullName>
    </submittedName>
</protein>
<feature type="domain" description="Helicase ATP-binding" evidence="5">
    <location>
        <begin position="114"/>
        <end position="295"/>
    </location>
</feature>
<evidence type="ECO:0000256" key="1">
    <source>
        <dbReference type="ARBA" id="ARBA00022741"/>
    </source>
</evidence>
<dbReference type="HOGENOM" id="CLU_009866_1_0_10"/>
<dbReference type="InterPro" id="IPR027417">
    <property type="entry name" value="P-loop_NTPase"/>
</dbReference>
<dbReference type="CDD" id="cd18793">
    <property type="entry name" value="SF2_C_SNF"/>
    <property type="match status" value="1"/>
</dbReference>
<dbReference type="SUPFAM" id="SSF52540">
    <property type="entry name" value="P-loop containing nucleoside triphosphate hydrolases"/>
    <property type="match status" value="1"/>
</dbReference>
<organism evidence="7 8">
    <name type="scientific">Haliscomenobacter hydrossis (strain ATCC 27775 / DSM 1100 / LMG 10767 / O)</name>
    <dbReference type="NCBI Taxonomy" id="760192"/>
    <lineage>
        <taxon>Bacteria</taxon>
        <taxon>Pseudomonadati</taxon>
        <taxon>Bacteroidota</taxon>
        <taxon>Saprospiria</taxon>
        <taxon>Saprospirales</taxon>
        <taxon>Haliscomenobacteraceae</taxon>
        <taxon>Haliscomenobacter</taxon>
    </lineage>
</organism>
<dbReference type="InterPro" id="IPR057342">
    <property type="entry name" value="DEXDc_RapA"/>
</dbReference>
<feature type="domain" description="Helicase C-terminal" evidence="6">
    <location>
        <begin position="475"/>
        <end position="620"/>
    </location>
</feature>
<dbReference type="SMART" id="SM00487">
    <property type="entry name" value="DEXDc"/>
    <property type="match status" value="1"/>
</dbReference>
<sequence>MIESKLKKPGKLVKFRGRRCVVQPSSDHEMILLKPLGGSDDEMISVFEPILQAYDKIEDDQFELPDKSDLDSFLTAKLLYDAARLSFRQVSGPFRCMGKLSFRPRSYQLVPLIMALKQAVTRLLIADDVGVGKTIEAILILRELLERGTIKSFAVLCPPHLCEQWQKELADKLDIDAVIVRSSTVAGLERKIVGDDTLNVFNYYPYQVVSVDYVKNGSTKMPAFLKDVPDLVIVDEAHTCTKNLDFKKVSQNQQRYELLEKIAKNEHQHLVLLTATPHSGKDGEFKSLLGLVNPDFEGYDFSNLTIAEKRKVAAQFIQRKRKNIEKWLEEETPFPKRTTEELPYTLSSSSDYFKLYQDVLKFARGINTEGITENKARIKYFAALSLLRGVMSSPAAGYEMLQKRKSKILEPIEITDDEVKDNPIVERWDEQSDSEQIEIIDRADLSDNEWNTLHKLAQKAIELTTIEKDNKVRLGAEQIKLWINKGQSPIVFCRFIATAQYVAKILRSYLPKDVDIRAITSELSDEERREKIEEMAKSPKRVLVATDCLSEGINLQDKFNAILHYDLPWNPNRLEQREGRVDRYGQPGWVDKNGTLQNTIDVKVLFGEDNPIDVVVLKIIIEKIQRIQNTSGVSIALADNNRSVMDKVLKEVLLNPEKAQNQFSKQMKLDFGTSAELDELDVEITNEIETAREKAEKIRSIFAHESIMPEEVKKDLHEVDEAIGDVATLEAFVLAASKLLGANVEAVPGGYVFKKTNMDDWMASALGQGDKIHFSFQSPTPQGFRYLGRNHRFVEQLCHRIIANSLDKERKGNKAARAAVFRTDAVSTQTTLIQFRVRNVIREISKQHEMVSEEMFLWGYEQTPEGIFTLTMDKCKELLHTSNALDISKERQEIIFEKELQHFQSLHPDFIKVVADRSEELVNAHTRFAKYIGAKRFEAVIPVLPPDILGVYVLIPNPKI</sequence>
<evidence type="ECO:0000259" key="5">
    <source>
        <dbReference type="PROSITE" id="PS51192"/>
    </source>
</evidence>
<evidence type="ECO:0000256" key="4">
    <source>
        <dbReference type="ARBA" id="ARBA00022840"/>
    </source>
</evidence>
<dbReference type="Proteomes" id="UP000008461">
    <property type="component" value="Chromosome"/>
</dbReference>
<proteinExistence type="predicted"/>
<keyword evidence="4" id="KW-0067">ATP-binding</keyword>
<keyword evidence="2" id="KW-0378">Hydrolase</keyword>
<reference key="2">
    <citation type="submission" date="2011-04" db="EMBL/GenBank/DDBJ databases">
        <title>Complete sequence of chromosome of Haliscomenobacter hydrossis DSM 1100.</title>
        <authorList>
            <consortium name="US DOE Joint Genome Institute (JGI-PGF)"/>
            <person name="Lucas S."/>
            <person name="Han J."/>
            <person name="Lapidus A."/>
            <person name="Bruce D."/>
            <person name="Goodwin L."/>
            <person name="Pitluck S."/>
            <person name="Peters L."/>
            <person name="Kyrpides N."/>
            <person name="Mavromatis K."/>
            <person name="Ivanova N."/>
            <person name="Ovchinnikova G."/>
            <person name="Pagani I."/>
            <person name="Daligault H."/>
            <person name="Detter J.C."/>
            <person name="Han C."/>
            <person name="Land M."/>
            <person name="Hauser L."/>
            <person name="Markowitz V."/>
            <person name="Cheng J.-F."/>
            <person name="Hugenholtz P."/>
            <person name="Woyke T."/>
            <person name="Wu D."/>
            <person name="Verbarg S."/>
            <person name="Frueling A."/>
            <person name="Brambilla E."/>
            <person name="Klenk H.-P."/>
            <person name="Eisen J.A."/>
        </authorList>
    </citation>
    <scope>NUCLEOTIDE SEQUENCE</scope>
    <source>
        <strain>DSM 1100</strain>
    </source>
</reference>
<evidence type="ECO:0000256" key="3">
    <source>
        <dbReference type="ARBA" id="ARBA00022806"/>
    </source>
</evidence>
<dbReference type="Gene3D" id="3.40.50.300">
    <property type="entry name" value="P-loop containing nucleotide triphosphate hydrolases"/>
    <property type="match status" value="1"/>
</dbReference>
<dbReference type="AlphaFoldDB" id="F4L304"/>